<comment type="caution">
    <text evidence="1">The sequence shown here is derived from an EMBL/GenBank/DDBJ whole genome shotgun (WGS) entry which is preliminary data.</text>
</comment>
<dbReference type="EMBL" id="LODU01000038">
    <property type="protein sequence ID" value="POH29828.1"/>
    <property type="molecule type" value="Genomic_DNA"/>
</dbReference>
<accession>A0A2S3YLQ0</accession>
<dbReference type="Proteomes" id="UP000237511">
    <property type="component" value="Unassembled WGS sequence"/>
</dbReference>
<reference evidence="1 2" key="1">
    <citation type="journal article" date="2014" name="Syst. Appl. Microbiol.">
        <title>Microsymbionts of Phaseolus vulgaris in acid and alkaline soils of Mexico.</title>
        <authorList>
            <person name="Verastegui-Valdes M.M."/>
            <person name="Zhang Y.J."/>
            <person name="Rivera-Orduna F.N."/>
            <person name="Cheng H.P."/>
            <person name="Sui X.H."/>
            <person name="Wang E.T."/>
        </authorList>
    </citation>
    <scope>NUCLEOTIDE SEQUENCE [LARGE SCALE GENOMIC DNA]</scope>
    <source>
        <strain evidence="1 2">FG01</strain>
    </source>
</reference>
<name>A0A2S3YLQ0_9HYPH</name>
<dbReference type="RefSeq" id="WP_097528098.1">
    <property type="nucleotide sequence ID" value="NZ_LODU01000038.1"/>
</dbReference>
<dbReference type="AlphaFoldDB" id="A0A2S3YLQ0"/>
<evidence type="ECO:0000313" key="2">
    <source>
        <dbReference type="Proteomes" id="UP000237511"/>
    </source>
</evidence>
<evidence type="ECO:0000313" key="1">
    <source>
        <dbReference type="EMBL" id="POH29828.1"/>
    </source>
</evidence>
<organism evidence="1 2">
    <name type="scientific">Sinorhizobium americanum</name>
    <dbReference type="NCBI Taxonomy" id="194963"/>
    <lineage>
        <taxon>Bacteria</taxon>
        <taxon>Pseudomonadati</taxon>
        <taxon>Pseudomonadota</taxon>
        <taxon>Alphaproteobacteria</taxon>
        <taxon>Hyphomicrobiales</taxon>
        <taxon>Rhizobiaceae</taxon>
        <taxon>Sinorhizobium/Ensifer group</taxon>
        <taxon>Sinorhizobium</taxon>
    </lineage>
</organism>
<sequence length="263" mass="29661">MFIENLADAYKPCDVSNHSKFAKRPIARPCSSPHQTRSRTSNEIVAAKQYGMAWETTMPKQMNEYLILPIPERCGYEAWQLGLLVHEHSQFPGAHRTPAAEAGNDVLSHAKGKYGELAFHEWLVRQSVTPTHTPFRNDYTRKVLDDDFVVNGLRLEIKTKMRKVSSPFPPPVHFNVNLGKKEIEDAIHVFIELSSKVKIVDNPAAIIVGWAPPALIADKGVRTWPGKESDNKAFTFKRYDWDLNIRDLLPPAGLIKAIGGARR</sequence>
<proteinExistence type="predicted"/>
<protein>
    <submittedName>
        <fullName evidence="1">Uncharacterized protein</fullName>
    </submittedName>
</protein>
<gene>
    <name evidence="1" type="ORF">ATY31_17640</name>
</gene>